<sequence>MNIIRIPGLADYQETLELQEQLVRAHQEDPEREDDLLLLEHAGVYTIGRTRDHASLHPGSALPFPVHEINRGGQATYHGPGQLVGYPITDLNRCGRDLHNYVTTLENALIEACAKFGVQARIREGLVGVWVEDRKIASIGVGVKKWIAMHGFAFNVTRESLPPFQAITPCGIQGVQMTCLEQEMPESGQKDDLLDRFGDAFATLWKEKFHRNSEGAECAGEHEKSFFP</sequence>
<evidence type="ECO:0000256" key="9">
    <source>
        <dbReference type="PIRSR" id="PIRSR016262-3"/>
    </source>
</evidence>
<gene>
    <name evidence="5 11" type="primary">lipB</name>
    <name evidence="11" type="ORF">AMLFYP55_02336</name>
</gene>
<dbReference type="GO" id="GO:0033819">
    <property type="term" value="F:lipoyl(octanoyl) transferase activity"/>
    <property type="evidence" value="ECO:0007669"/>
    <property type="project" value="UniProtKB-EC"/>
</dbReference>
<evidence type="ECO:0000256" key="5">
    <source>
        <dbReference type="HAMAP-Rule" id="MF_00013"/>
    </source>
</evidence>
<feature type="domain" description="BPL/LPL catalytic" evidence="10">
    <location>
        <begin position="30"/>
        <end position="209"/>
    </location>
</feature>
<dbReference type="PIRSF" id="PIRSF016262">
    <property type="entry name" value="LPLase"/>
    <property type="match status" value="1"/>
</dbReference>
<keyword evidence="5" id="KW-0963">Cytoplasm</keyword>
<dbReference type="PROSITE" id="PS01313">
    <property type="entry name" value="LIPB"/>
    <property type="match status" value="1"/>
</dbReference>
<feature type="active site" description="Acyl-thioester intermediate" evidence="5 7">
    <location>
        <position position="170"/>
    </location>
</feature>
<dbReference type="Pfam" id="PF21948">
    <property type="entry name" value="LplA-B_cat"/>
    <property type="match status" value="1"/>
</dbReference>
<evidence type="ECO:0000259" key="10">
    <source>
        <dbReference type="PROSITE" id="PS51733"/>
    </source>
</evidence>
<feature type="binding site" evidence="5 8">
    <location>
        <begin position="151"/>
        <end position="153"/>
    </location>
    <ligand>
        <name>substrate</name>
    </ligand>
</feature>
<dbReference type="GO" id="GO:0009249">
    <property type="term" value="P:protein lipoylation"/>
    <property type="evidence" value="ECO:0007669"/>
    <property type="project" value="InterPro"/>
</dbReference>
<dbReference type="NCBIfam" id="TIGR00214">
    <property type="entry name" value="lipB"/>
    <property type="match status" value="1"/>
</dbReference>
<reference evidence="11" key="1">
    <citation type="submission" date="2019-11" db="EMBL/GenBank/DDBJ databases">
        <authorList>
            <person name="Feng L."/>
        </authorList>
    </citation>
    <scope>NUCLEOTIDE SEQUENCE</scope>
    <source>
        <strain evidence="11">AMuciniphilaLFYP55</strain>
    </source>
</reference>
<comment type="function">
    <text evidence="4 5 6">Catalyzes the transfer of endogenously produced octanoic acid from octanoyl-acyl-carrier-protein onto the lipoyl domains of lipoate-dependent enzymes. Lipoyl-ACP can also act as a substrate although octanoyl-ACP is likely to be the physiological substrate.</text>
</comment>
<dbReference type="CDD" id="cd16444">
    <property type="entry name" value="LipB"/>
    <property type="match status" value="1"/>
</dbReference>
<evidence type="ECO:0000256" key="8">
    <source>
        <dbReference type="PIRSR" id="PIRSR016262-2"/>
    </source>
</evidence>
<dbReference type="OrthoDB" id="9787061at2"/>
<evidence type="ECO:0000256" key="6">
    <source>
        <dbReference type="PIRNR" id="PIRNR016262"/>
    </source>
</evidence>
<comment type="miscellaneous">
    <text evidence="5">In the reaction, the free carboxyl group of octanoic acid is attached via an amide linkage to the epsilon-amino group of a specific lysine residue of lipoyl domains of lipoate-dependent enzymes.</text>
</comment>
<dbReference type="Gene3D" id="3.30.930.10">
    <property type="entry name" value="Bira Bifunctional Protein, Domain 2"/>
    <property type="match status" value="1"/>
</dbReference>
<keyword evidence="3 5" id="KW-0012">Acyltransferase</keyword>
<dbReference type="AlphaFoldDB" id="A0A6N2SY15"/>
<evidence type="ECO:0000256" key="3">
    <source>
        <dbReference type="ARBA" id="ARBA00023315"/>
    </source>
</evidence>
<dbReference type="EC" id="2.3.1.181" evidence="5 6"/>
<dbReference type="InterPro" id="IPR020605">
    <property type="entry name" value="Octanoyltransferase_CS"/>
</dbReference>
<dbReference type="UniPathway" id="UPA00538">
    <property type="reaction ID" value="UER00592"/>
</dbReference>
<dbReference type="GO" id="GO:0005737">
    <property type="term" value="C:cytoplasm"/>
    <property type="evidence" value="ECO:0007669"/>
    <property type="project" value="UniProtKB-SubCell"/>
</dbReference>
<comment type="pathway">
    <text evidence="1 5 6">Protein modification; protein lipoylation via endogenous pathway; protein N(6)-(lipoyl)lysine from octanoyl-[acyl-carrier-protein]: step 1/2.</text>
</comment>
<dbReference type="HAMAP" id="MF_00013">
    <property type="entry name" value="LipB"/>
    <property type="match status" value="1"/>
</dbReference>
<name>A0A6N2SY15_9BACT</name>
<evidence type="ECO:0000256" key="7">
    <source>
        <dbReference type="PIRSR" id="PIRSR016262-1"/>
    </source>
</evidence>
<feature type="binding site" evidence="5 8">
    <location>
        <begin position="138"/>
        <end position="140"/>
    </location>
    <ligand>
        <name>substrate</name>
    </ligand>
</feature>
<dbReference type="InterPro" id="IPR000544">
    <property type="entry name" value="Octanoyltransferase"/>
</dbReference>
<dbReference type="PANTHER" id="PTHR10993:SF7">
    <property type="entry name" value="LIPOYLTRANSFERASE 2, MITOCHONDRIAL-RELATED"/>
    <property type="match status" value="1"/>
</dbReference>
<comment type="similarity">
    <text evidence="5 6">Belongs to the LipB family.</text>
</comment>
<evidence type="ECO:0000313" key="11">
    <source>
        <dbReference type="EMBL" id="VYS97852.1"/>
    </source>
</evidence>
<accession>A0A6N2SY15</accession>
<evidence type="ECO:0000256" key="4">
    <source>
        <dbReference type="ARBA" id="ARBA00024732"/>
    </source>
</evidence>
<comment type="catalytic activity">
    <reaction evidence="5 6">
        <text>octanoyl-[ACP] + L-lysyl-[protein] = N(6)-octanoyl-L-lysyl-[protein] + holo-[ACP] + H(+)</text>
        <dbReference type="Rhea" id="RHEA:17665"/>
        <dbReference type="Rhea" id="RHEA-COMP:9636"/>
        <dbReference type="Rhea" id="RHEA-COMP:9685"/>
        <dbReference type="Rhea" id="RHEA-COMP:9752"/>
        <dbReference type="Rhea" id="RHEA-COMP:9928"/>
        <dbReference type="ChEBI" id="CHEBI:15378"/>
        <dbReference type="ChEBI" id="CHEBI:29969"/>
        <dbReference type="ChEBI" id="CHEBI:64479"/>
        <dbReference type="ChEBI" id="CHEBI:78463"/>
        <dbReference type="ChEBI" id="CHEBI:78809"/>
        <dbReference type="EC" id="2.3.1.181"/>
    </reaction>
</comment>
<evidence type="ECO:0000256" key="1">
    <source>
        <dbReference type="ARBA" id="ARBA00004821"/>
    </source>
</evidence>
<dbReference type="PROSITE" id="PS51733">
    <property type="entry name" value="BPL_LPL_CATALYTIC"/>
    <property type="match status" value="1"/>
</dbReference>
<dbReference type="PANTHER" id="PTHR10993">
    <property type="entry name" value="OCTANOYLTRANSFERASE"/>
    <property type="match status" value="1"/>
</dbReference>
<dbReference type="RefSeq" id="WP_102722182.1">
    <property type="nucleotide sequence ID" value="NZ_CACRSS010000004.1"/>
</dbReference>
<dbReference type="SUPFAM" id="SSF55681">
    <property type="entry name" value="Class II aaRS and biotin synthetases"/>
    <property type="match status" value="1"/>
</dbReference>
<dbReference type="InterPro" id="IPR004143">
    <property type="entry name" value="BPL_LPL_catalytic"/>
</dbReference>
<comment type="subcellular location">
    <subcellularLocation>
        <location evidence="5">Cytoplasm</location>
    </subcellularLocation>
</comment>
<dbReference type="EMBL" id="CACRSS010000004">
    <property type="protein sequence ID" value="VYS97852.1"/>
    <property type="molecule type" value="Genomic_DNA"/>
</dbReference>
<feature type="binding site" evidence="5 8">
    <location>
        <begin position="71"/>
        <end position="78"/>
    </location>
    <ligand>
        <name>substrate</name>
    </ligand>
</feature>
<organism evidence="11">
    <name type="scientific">Akkermansia muciniphila</name>
    <dbReference type="NCBI Taxonomy" id="239935"/>
    <lineage>
        <taxon>Bacteria</taxon>
        <taxon>Pseudomonadati</taxon>
        <taxon>Verrucomicrobiota</taxon>
        <taxon>Verrucomicrobiia</taxon>
        <taxon>Verrucomicrobiales</taxon>
        <taxon>Akkermansiaceae</taxon>
        <taxon>Akkermansia</taxon>
    </lineage>
</organism>
<feature type="site" description="Lowers pKa of active site Cys" evidence="5 9">
    <location>
        <position position="135"/>
    </location>
</feature>
<dbReference type="InterPro" id="IPR045864">
    <property type="entry name" value="aa-tRNA-synth_II/BPL/LPL"/>
</dbReference>
<dbReference type="NCBIfam" id="NF010925">
    <property type="entry name" value="PRK14345.1"/>
    <property type="match status" value="1"/>
</dbReference>
<evidence type="ECO:0000256" key="2">
    <source>
        <dbReference type="ARBA" id="ARBA00022679"/>
    </source>
</evidence>
<keyword evidence="2 5" id="KW-0808">Transferase</keyword>
<proteinExistence type="inferred from homology"/>
<protein>
    <recommendedName>
        <fullName evidence="5 6">Octanoyltransferase</fullName>
        <ecNumber evidence="5 6">2.3.1.181</ecNumber>
    </recommendedName>
    <alternativeName>
        <fullName evidence="5">Lipoate-protein ligase B</fullName>
    </alternativeName>
    <alternativeName>
        <fullName evidence="5">Lipoyl/octanoyl transferase</fullName>
    </alternativeName>
    <alternativeName>
        <fullName evidence="5">Octanoyl-[acyl-carrier-protein]-protein N-octanoyltransferase</fullName>
    </alternativeName>
</protein>